<evidence type="ECO:0000256" key="1">
    <source>
        <dbReference type="ARBA" id="ARBA00023157"/>
    </source>
</evidence>
<dbReference type="PROSITE" id="PS50240">
    <property type="entry name" value="TRYPSIN_DOM"/>
    <property type="match status" value="1"/>
</dbReference>
<dbReference type="InterPro" id="IPR001254">
    <property type="entry name" value="Trypsin_dom"/>
</dbReference>
<name>A0A8I6RHB4_CIMLE</name>
<feature type="chain" id="PRO_5035326003" description="Peptidase S1 domain-containing protein" evidence="3">
    <location>
        <begin position="19"/>
        <end position="329"/>
    </location>
</feature>
<feature type="domain" description="Peptidase S1" evidence="4">
    <location>
        <begin position="49"/>
        <end position="295"/>
    </location>
</feature>
<dbReference type="Pfam" id="PF00089">
    <property type="entry name" value="Trypsin"/>
    <property type="match status" value="1"/>
</dbReference>
<dbReference type="SMART" id="SM00020">
    <property type="entry name" value="Tryp_SPc"/>
    <property type="match status" value="1"/>
</dbReference>
<protein>
    <recommendedName>
        <fullName evidence="4">Peptidase S1 domain-containing protein</fullName>
    </recommendedName>
</protein>
<keyword evidence="1" id="KW-1015">Disulfide bond</keyword>
<keyword evidence="2" id="KW-0472">Membrane</keyword>
<keyword evidence="3" id="KW-0732">Signal</keyword>
<evidence type="ECO:0000313" key="6">
    <source>
        <dbReference type="Proteomes" id="UP000494040"/>
    </source>
</evidence>
<evidence type="ECO:0000256" key="3">
    <source>
        <dbReference type="SAM" id="SignalP"/>
    </source>
</evidence>
<keyword evidence="2" id="KW-0812">Transmembrane</keyword>
<dbReference type="KEGG" id="clec:106664817"/>
<keyword evidence="6" id="KW-1185">Reference proteome</keyword>
<feature type="signal peptide" evidence="3">
    <location>
        <begin position="1"/>
        <end position="18"/>
    </location>
</feature>
<dbReference type="PANTHER" id="PTHR24252">
    <property type="entry name" value="ACROSIN-RELATED"/>
    <property type="match status" value="1"/>
</dbReference>
<dbReference type="InterPro" id="IPR009003">
    <property type="entry name" value="Peptidase_S1_PA"/>
</dbReference>
<dbReference type="AlphaFoldDB" id="A0A8I6RHB4"/>
<keyword evidence="2" id="KW-1133">Transmembrane helix</keyword>
<feature type="transmembrane region" description="Helical" evidence="2">
    <location>
        <begin position="299"/>
        <end position="321"/>
    </location>
</feature>
<dbReference type="GO" id="GO:0004252">
    <property type="term" value="F:serine-type endopeptidase activity"/>
    <property type="evidence" value="ECO:0007669"/>
    <property type="project" value="InterPro"/>
</dbReference>
<dbReference type="GO" id="GO:0006508">
    <property type="term" value="P:proteolysis"/>
    <property type="evidence" value="ECO:0007669"/>
    <property type="project" value="InterPro"/>
</dbReference>
<dbReference type="PANTHER" id="PTHR24252:SF7">
    <property type="entry name" value="HYALIN"/>
    <property type="match status" value="1"/>
</dbReference>
<dbReference type="Gene3D" id="2.40.10.10">
    <property type="entry name" value="Trypsin-like serine proteases"/>
    <property type="match status" value="1"/>
</dbReference>
<dbReference type="SUPFAM" id="SSF50494">
    <property type="entry name" value="Trypsin-like serine proteases"/>
    <property type="match status" value="1"/>
</dbReference>
<dbReference type="EnsemblMetazoa" id="XM_014390835.2">
    <property type="protein sequence ID" value="XP_014246321.1"/>
    <property type="gene ID" value="LOC106664817"/>
</dbReference>
<evidence type="ECO:0000259" key="4">
    <source>
        <dbReference type="PROSITE" id="PS50240"/>
    </source>
</evidence>
<sequence length="329" mass="36609">MIMIICFPLIFWIGHGHQQFNSRAVMRISLIFLFISECCLLASEDNKQLIGGRDVLPGEFPATVCVGGVRRCGGTLISLDMVFSVAHCFLDHGERVHPNTFTILGGVVNISEESGEEQRSYVRDYIIHENFEVKRNEFGYYTIFDVAVAYLESPFVQTPTVECANFPAQNALGMQHVLQFIMTTGDTCVSVGYGLLSMTGVDVVSETLRMIDLRLLPKNECFVEETMYNSEICATSIKEDDKTAPGDTGTTFMCGGYIIGMTKSGTTHYINGKQFTLLVFTLIGPYIEYFDLDLLTEGAAYIQMHPVIISLLALQMALLFVKMVHSLFG</sequence>
<dbReference type="InterPro" id="IPR043504">
    <property type="entry name" value="Peptidase_S1_PA_chymotrypsin"/>
</dbReference>
<reference evidence="5" key="1">
    <citation type="submission" date="2022-01" db="UniProtKB">
        <authorList>
            <consortium name="EnsemblMetazoa"/>
        </authorList>
    </citation>
    <scope>IDENTIFICATION</scope>
</reference>
<dbReference type="OrthoDB" id="10061449at2759"/>
<accession>A0A8I6RHB4</accession>
<evidence type="ECO:0000313" key="5">
    <source>
        <dbReference type="EnsemblMetazoa" id="XP_014246321.1"/>
    </source>
</evidence>
<dbReference type="Proteomes" id="UP000494040">
    <property type="component" value="Unassembled WGS sequence"/>
</dbReference>
<organism evidence="5 6">
    <name type="scientific">Cimex lectularius</name>
    <name type="common">Bed bug</name>
    <name type="synonym">Acanthia lectularia</name>
    <dbReference type="NCBI Taxonomy" id="79782"/>
    <lineage>
        <taxon>Eukaryota</taxon>
        <taxon>Metazoa</taxon>
        <taxon>Ecdysozoa</taxon>
        <taxon>Arthropoda</taxon>
        <taxon>Hexapoda</taxon>
        <taxon>Insecta</taxon>
        <taxon>Pterygota</taxon>
        <taxon>Neoptera</taxon>
        <taxon>Paraneoptera</taxon>
        <taxon>Hemiptera</taxon>
        <taxon>Heteroptera</taxon>
        <taxon>Panheteroptera</taxon>
        <taxon>Cimicomorpha</taxon>
        <taxon>Cimicidae</taxon>
        <taxon>Cimex</taxon>
    </lineage>
</organism>
<dbReference type="RefSeq" id="XP_014246321.1">
    <property type="nucleotide sequence ID" value="XM_014390835.2"/>
</dbReference>
<dbReference type="GeneID" id="106664817"/>
<evidence type="ECO:0000256" key="2">
    <source>
        <dbReference type="SAM" id="Phobius"/>
    </source>
</evidence>
<proteinExistence type="predicted"/>